<name>G2YM75_BOTF4</name>
<dbReference type="HOGENOM" id="CLU_3013962_0_0_1"/>
<sequence length="56" mass="6711">MQGEHWWSRVSSRRVLIGDCRNHVPVRQSRAKRIIFRIAFAREIDNNNNKYFPGAR</sequence>
<gene>
    <name evidence="1" type="ORF">BofuT4_uP001700.1</name>
</gene>
<organism evidence="1 2">
    <name type="scientific">Botryotinia fuckeliana (strain T4)</name>
    <name type="common">Noble rot fungus</name>
    <name type="synonym">Botrytis cinerea</name>
    <dbReference type="NCBI Taxonomy" id="999810"/>
    <lineage>
        <taxon>Eukaryota</taxon>
        <taxon>Fungi</taxon>
        <taxon>Dikarya</taxon>
        <taxon>Ascomycota</taxon>
        <taxon>Pezizomycotina</taxon>
        <taxon>Leotiomycetes</taxon>
        <taxon>Helotiales</taxon>
        <taxon>Sclerotiniaceae</taxon>
        <taxon>Botrytis</taxon>
    </lineage>
</organism>
<proteinExistence type="predicted"/>
<protein>
    <submittedName>
        <fullName evidence="1">Uncharacterized protein</fullName>
    </submittedName>
</protein>
<reference evidence="2" key="1">
    <citation type="journal article" date="2011" name="PLoS Genet.">
        <title>Genomic analysis of the necrotrophic fungal pathogens Sclerotinia sclerotiorum and Botrytis cinerea.</title>
        <authorList>
            <person name="Amselem J."/>
            <person name="Cuomo C.A."/>
            <person name="van Kan J.A."/>
            <person name="Viaud M."/>
            <person name="Benito E.P."/>
            <person name="Couloux A."/>
            <person name="Coutinho P.M."/>
            <person name="de Vries R.P."/>
            <person name="Dyer P.S."/>
            <person name="Fillinger S."/>
            <person name="Fournier E."/>
            <person name="Gout L."/>
            <person name="Hahn M."/>
            <person name="Kohn L."/>
            <person name="Lapalu N."/>
            <person name="Plummer K.M."/>
            <person name="Pradier J.M."/>
            <person name="Quevillon E."/>
            <person name="Sharon A."/>
            <person name="Simon A."/>
            <person name="ten Have A."/>
            <person name="Tudzynski B."/>
            <person name="Tudzynski P."/>
            <person name="Wincker P."/>
            <person name="Andrew M."/>
            <person name="Anthouard V."/>
            <person name="Beever R.E."/>
            <person name="Beffa R."/>
            <person name="Benoit I."/>
            <person name="Bouzid O."/>
            <person name="Brault B."/>
            <person name="Chen Z."/>
            <person name="Choquer M."/>
            <person name="Collemare J."/>
            <person name="Cotton P."/>
            <person name="Danchin E.G."/>
            <person name="Da Silva C."/>
            <person name="Gautier A."/>
            <person name="Giraud C."/>
            <person name="Giraud T."/>
            <person name="Gonzalez C."/>
            <person name="Grossetete S."/>
            <person name="Guldener U."/>
            <person name="Henrissat B."/>
            <person name="Howlett B.J."/>
            <person name="Kodira C."/>
            <person name="Kretschmer M."/>
            <person name="Lappartient A."/>
            <person name="Leroch M."/>
            <person name="Levis C."/>
            <person name="Mauceli E."/>
            <person name="Neuveglise C."/>
            <person name="Oeser B."/>
            <person name="Pearson M."/>
            <person name="Poulain J."/>
            <person name="Poussereau N."/>
            <person name="Quesneville H."/>
            <person name="Rascle C."/>
            <person name="Schumacher J."/>
            <person name="Segurens B."/>
            <person name="Sexton A."/>
            <person name="Silva E."/>
            <person name="Sirven C."/>
            <person name="Soanes D.M."/>
            <person name="Talbot N.J."/>
            <person name="Templeton M."/>
            <person name="Yandava C."/>
            <person name="Yarden O."/>
            <person name="Zeng Q."/>
            <person name="Rollins J.A."/>
            <person name="Lebrun M.H."/>
            <person name="Dickman M."/>
        </authorList>
    </citation>
    <scope>NUCLEOTIDE SEQUENCE [LARGE SCALE GENOMIC DNA]</scope>
    <source>
        <strain evidence="2">T4</strain>
    </source>
</reference>
<dbReference type="AlphaFoldDB" id="G2YM75"/>
<evidence type="ECO:0000313" key="1">
    <source>
        <dbReference type="EMBL" id="CCD52723.1"/>
    </source>
</evidence>
<dbReference type="InParanoid" id="G2YM75"/>
<dbReference type="Proteomes" id="UP000008177">
    <property type="component" value="Unplaced contigs"/>
</dbReference>
<accession>G2YM75</accession>
<dbReference type="EMBL" id="FQ790344">
    <property type="protein sequence ID" value="CCD52723.1"/>
    <property type="molecule type" value="Genomic_DNA"/>
</dbReference>
<evidence type="ECO:0000313" key="2">
    <source>
        <dbReference type="Proteomes" id="UP000008177"/>
    </source>
</evidence>